<comment type="similarity">
    <text evidence="1">Belongs to the sulfotransferase 1 family.</text>
</comment>
<evidence type="ECO:0000256" key="2">
    <source>
        <dbReference type="ARBA" id="ARBA00022679"/>
    </source>
</evidence>
<dbReference type="InterPro" id="IPR000863">
    <property type="entry name" value="Sulfotransferase_dom"/>
</dbReference>
<gene>
    <name evidence="5" type="primary">LOC106820891</name>
</gene>
<dbReference type="PANTHER" id="PTHR11783">
    <property type="entry name" value="SULFOTRANSFERASE SULT"/>
    <property type="match status" value="1"/>
</dbReference>
<dbReference type="InterPro" id="IPR027417">
    <property type="entry name" value="P-loop_NTPase"/>
</dbReference>
<accession>A0ABM1F948</accession>
<dbReference type="Pfam" id="PF00685">
    <property type="entry name" value="Sulfotransfer_1"/>
    <property type="match status" value="1"/>
</dbReference>
<proteinExistence type="inferred from homology"/>
<evidence type="ECO:0000259" key="3">
    <source>
        <dbReference type="Pfam" id="PF00685"/>
    </source>
</evidence>
<name>A0ABM1F948_PRICU</name>
<reference evidence="5" key="1">
    <citation type="submission" date="2025-08" db="UniProtKB">
        <authorList>
            <consortium name="RefSeq"/>
        </authorList>
    </citation>
    <scope>IDENTIFICATION</scope>
</reference>
<dbReference type="Proteomes" id="UP000695022">
    <property type="component" value="Unplaced"/>
</dbReference>
<dbReference type="GeneID" id="106820891"/>
<protein>
    <submittedName>
        <fullName evidence="5">Sulfotransferase 6B1-like</fullName>
    </submittedName>
</protein>
<dbReference type="SUPFAM" id="SSF52540">
    <property type="entry name" value="P-loop containing nucleoside triphosphate hydrolases"/>
    <property type="match status" value="1"/>
</dbReference>
<evidence type="ECO:0000256" key="1">
    <source>
        <dbReference type="ARBA" id="ARBA00005771"/>
    </source>
</evidence>
<organism evidence="4 5">
    <name type="scientific">Priapulus caudatus</name>
    <name type="common">Priapulid worm</name>
    <dbReference type="NCBI Taxonomy" id="37621"/>
    <lineage>
        <taxon>Eukaryota</taxon>
        <taxon>Metazoa</taxon>
        <taxon>Ecdysozoa</taxon>
        <taxon>Scalidophora</taxon>
        <taxon>Priapulida</taxon>
        <taxon>Priapulimorpha</taxon>
        <taxon>Priapulimorphida</taxon>
        <taxon>Priapulidae</taxon>
        <taxon>Priapulus</taxon>
    </lineage>
</organism>
<evidence type="ECO:0000313" key="5">
    <source>
        <dbReference type="RefSeq" id="XP_014680969.1"/>
    </source>
</evidence>
<dbReference type="RefSeq" id="XP_014680969.1">
    <property type="nucleotide sequence ID" value="XM_014825483.1"/>
</dbReference>
<sequence>MTSNNLVPPLYEGIGTVVRHDGRIKWRQEPEFLRMLQGCDFESRDDDVWIVGYPKSGRQFLHNIVTAILHRADADTFKERTTRPMGSLETGLMMGPRQRIFKVNITPTPRVLICRMRYDEIPASVVARPNKIIYVLRNPKDVAAEYYIHHKTERAFTSTKGRITTPWDDYYEYFLSGDVMGGSLFDLVLDWWRHREEKHIKFVTYEEITKDLAAAVVDLSQFLGVELNEEEIAKVVSLNELPTELSGLKESNADQKGSISTWRQFFTDEQSERFDKLCNERLKDSGVKLPCT</sequence>
<feature type="domain" description="Sulfotransferase" evidence="3">
    <location>
        <begin position="45"/>
        <end position="286"/>
    </location>
</feature>
<keyword evidence="4" id="KW-1185">Reference proteome</keyword>
<dbReference type="Gene3D" id="3.40.50.300">
    <property type="entry name" value="P-loop containing nucleotide triphosphate hydrolases"/>
    <property type="match status" value="1"/>
</dbReference>
<keyword evidence="2" id="KW-0808">Transferase</keyword>
<evidence type="ECO:0000313" key="4">
    <source>
        <dbReference type="Proteomes" id="UP000695022"/>
    </source>
</evidence>